<dbReference type="SUPFAM" id="SSF52540">
    <property type="entry name" value="P-loop containing nucleoside triphosphate hydrolases"/>
    <property type="match status" value="1"/>
</dbReference>
<evidence type="ECO:0000256" key="4">
    <source>
        <dbReference type="ARBA" id="ARBA00022840"/>
    </source>
</evidence>
<dbReference type="GO" id="GO:0055085">
    <property type="term" value="P:transmembrane transport"/>
    <property type="evidence" value="ECO:0007669"/>
    <property type="project" value="InterPro"/>
</dbReference>
<dbReference type="CDD" id="cd03225">
    <property type="entry name" value="ABC_cobalt_CbiO_domain1"/>
    <property type="match status" value="1"/>
</dbReference>
<evidence type="ECO:0000259" key="7">
    <source>
        <dbReference type="PROSITE" id="PS50893"/>
    </source>
</evidence>
<name>A0A7C4BBL6_THEPE</name>
<dbReference type="InterPro" id="IPR015856">
    <property type="entry name" value="ABC_transpr_CbiO/EcfA_su"/>
</dbReference>
<protein>
    <submittedName>
        <fullName evidence="8">ABC transporter ATP-binding protein</fullName>
    </submittedName>
</protein>
<dbReference type="Gene3D" id="3.40.50.300">
    <property type="entry name" value="P-loop containing nucleotide triphosphate hydrolases"/>
    <property type="match status" value="1"/>
</dbReference>
<reference evidence="8" key="1">
    <citation type="journal article" date="2020" name="mSystems">
        <title>Genome- and Community-Level Interaction Insights into Carbon Utilization and Element Cycling Functions of Hydrothermarchaeota in Hydrothermal Sediment.</title>
        <authorList>
            <person name="Zhou Z."/>
            <person name="Liu Y."/>
            <person name="Xu W."/>
            <person name="Pan J."/>
            <person name="Luo Z.H."/>
            <person name="Li M."/>
        </authorList>
    </citation>
    <scope>NUCLEOTIDE SEQUENCE [LARGE SCALE GENOMIC DNA]</scope>
    <source>
        <strain evidence="8">SpSt-735</strain>
    </source>
</reference>
<keyword evidence="2" id="KW-0813">Transport</keyword>
<dbReference type="PROSITE" id="PS50893">
    <property type="entry name" value="ABC_TRANSPORTER_2"/>
    <property type="match status" value="1"/>
</dbReference>
<sequence length="256" mass="27010">MAWSSTRASVPLPERGGASSEGGGGEGVIEARGLVKSYGDLQALRGVDLRAERGEIVCVVGPNGAGKTTLLRILALLEWPDQGVVAYDGVEATQGNAASFRARTAYVPQRGHVLSLSVRNNVLFALLARGVSASEASLRADEALKAVGLYGLRDKYAPALSGGQKQLLALARALALRPEYLLLDEPTASLDPERARHVGELLKEYVRARRAVAIVVSHSLSEVRGLASRTVVLVNGRVIATYTGAPDDTTLSGLFI</sequence>
<comment type="subcellular location">
    <subcellularLocation>
        <location evidence="1">Cell membrane</location>
    </subcellularLocation>
</comment>
<dbReference type="GO" id="GO:0005886">
    <property type="term" value="C:plasma membrane"/>
    <property type="evidence" value="ECO:0007669"/>
    <property type="project" value="UniProtKB-SubCell"/>
</dbReference>
<accession>A0A7C4BBL6</accession>
<dbReference type="InterPro" id="IPR017871">
    <property type="entry name" value="ABC_transporter-like_CS"/>
</dbReference>
<evidence type="ECO:0000256" key="3">
    <source>
        <dbReference type="ARBA" id="ARBA00022741"/>
    </source>
</evidence>
<feature type="domain" description="ABC transporter" evidence="7">
    <location>
        <begin position="29"/>
        <end position="256"/>
    </location>
</feature>
<dbReference type="EMBL" id="DTFI01000228">
    <property type="protein sequence ID" value="HGI44279.1"/>
    <property type="molecule type" value="Genomic_DNA"/>
</dbReference>
<dbReference type="Pfam" id="PF00005">
    <property type="entry name" value="ABC_tran"/>
    <property type="match status" value="1"/>
</dbReference>
<feature type="region of interest" description="Disordered" evidence="6">
    <location>
        <begin position="1"/>
        <end position="25"/>
    </location>
</feature>
<evidence type="ECO:0000256" key="5">
    <source>
        <dbReference type="ARBA" id="ARBA00025157"/>
    </source>
</evidence>
<evidence type="ECO:0000256" key="6">
    <source>
        <dbReference type="SAM" id="MobiDB-lite"/>
    </source>
</evidence>
<keyword evidence="4 8" id="KW-0067">ATP-binding</keyword>
<proteinExistence type="predicted"/>
<evidence type="ECO:0000313" key="8">
    <source>
        <dbReference type="EMBL" id="HGI44279.1"/>
    </source>
</evidence>
<dbReference type="PROSITE" id="PS00211">
    <property type="entry name" value="ABC_TRANSPORTER_1"/>
    <property type="match status" value="1"/>
</dbReference>
<keyword evidence="3" id="KW-0547">Nucleotide-binding</keyword>
<dbReference type="InterPro" id="IPR027417">
    <property type="entry name" value="P-loop_NTPase"/>
</dbReference>
<dbReference type="AlphaFoldDB" id="A0A7C4BBL6"/>
<dbReference type="PANTHER" id="PTHR43023">
    <property type="entry name" value="PROTEIN TRIGALACTOSYLDIACYLGLYCEROL 3, CHLOROPLASTIC"/>
    <property type="match status" value="1"/>
</dbReference>
<dbReference type="GO" id="GO:0016887">
    <property type="term" value="F:ATP hydrolysis activity"/>
    <property type="evidence" value="ECO:0007669"/>
    <property type="project" value="InterPro"/>
</dbReference>
<gene>
    <name evidence="8" type="ORF">ENV17_07855</name>
</gene>
<dbReference type="InterPro" id="IPR003439">
    <property type="entry name" value="ABC_transporter-like_ATP-bd"/>
</dbReference>
<dbReference type="SMART" id="SM00382">
    <property type="entry name" value="AAA"/>
    <property type="match status" value="1"/>
</dbReference>
<organism evidence="8">
    <name type="scientific">Thermofilum pendens</name>
    <dbReference type="NCBI Taxonomy" id="2269"/>
    <lineage>
        <taxon>Archaea</taxon>
        <taxon>Thermoproteota</taxon>
        <taxon>Thermoprotei</taxon>
        <taxon>Thermofilales</taxon>
        <taxon>Thermofilaceae</taxon>
        <taxon>Thermofilum</taxon>
    </lineage>
</organism>
<comment type="function">
    <text evidence="5">Probably part of an ABC transporter complex. Responsible for energy coupling to the transport system.</text>
</comment>
<evidence type="ECO:0000256" key="1">
    <source>
        <dbReference type="ARBA" id="ARBA00004236"/>
    </source>
</evidence>
<dbReference type="PANTHER" id="PTHR43023:SF3">
    <property type="entry name" value="PROTEIN TRIGALACTOSYLDIACYLGLYCEROL 3, CHLOROPLASTIC"/>
    <property type="match status" value="1"/>
</dbReference>
<evidence type="ECO:0000256" key="2">
    <source>
        <dbReference type="ARBA" id="ARBA00022448"/>
    </source>
</evidence>
<dbReference type="GO" id="GO:0005524">
    <property type="term" value="F:ATP binding"/>
    <property type="evidence" value="ECO:0007669"/>
    <property type="project" value="UniProtKB-KW"/>
</dbReference>
<dbReference type="InterPro" id="IPR003593">
    <property type="entry name" value="AAA+_ATPase"/>
</dbReference>
<comment type="caution">
    <text evidence="8">The sequence shown here is derived from an EMBL/GenBank/DDBJ whole genome shotgun (WGS) entry which is preliminary data.</text>
</comment>